<dbReference type="AlphaFoldDB" id="A0A6A3BRX0"/>
<evidence type="ECO:0000256" key="6">
    <source>
        <dbReference type="SAM" id="Coils"/>
    </source>
</evidence>
<evidence type="ECO:0000313" key="9">
    <source>
        <dbReference type="Proteomes" id="UP000436088"/>
    </source>
</evidence>
<comment type="similarity">
    <text evidence="1">Belongs to the FLX family.</text>
</comment>
<keyword evidence="2" id="KW-0217">Developmental protein</keyword>
<feature type="region of interest" description="Disordered" evidence="7">
    <location>
        <begin position="1"/>
        <end position="39"/>
    </location>
</feature>
<feature type="compositionally biased region" description="Low complexity" evidence="7">
    <location>
        <begin position="24"/>
        <end position="39"/>
    </location>
</feature>
<proteinExistence type="inferred from homology"/>
<gene>
    <name evidence="8" type="ORF">F3Y22_tig00109991pilonHSYRG00055</name>
</gene>
<evidence type="ECO:0000256" key="7">
    <source>
        <dbReference type="SAM" id="MobiDB-lite"/>
    </source>
</evidence>
<keyword evidence="9" id="KW-1185">Reference proteome</keyword>
<name>A0A6A3BRX0_HIBSY</name>
<evidence type="ECO:0000256" key="2">
    <source>
        <dbReference type="ARBA" id="ARBA00022473"/>
    </source>
</evidence>
<keyword evidence="5" id="KW-0287">Flowering</keyword>
<dbReference type="PANTHER" id="PTHR33405">
    <property type="entry name" value="PROTEIN FLX-LIKE 2"/>
    <property type="match status" value="1"/>
</dbReference>
<dbReference type="OrthoDB" id="1899348at2759"/>
<accession>A0A6A3BRX0</accession>
<keyword evidence="3" id="KW-0221">Differentiation</keyword>
<feature type="coiled-coil region" evidence="6">
    <location>
        <begin position="71"/>
        <end position="98"/>
    </location>
</feature>
<reference evidence="8" key="1">
    <citation type="submission" date="2019-09" db="EMBL/GenBank/DDBJ databases">
        <title>Draft genome information of white flower Hibiscus syriacus.</title>
        <authorList>
            <person name="Kim Y.-M."/>
        </authorList>
    </citation>
    <scope>NUCLEOTIDE SEQUENCE [LARGE SCALE GENOMIC DNA]</scope>
    <source>
        <strain evidence="8">YM2019G1</strain>
    </source>
</reference>
<sequence>MGSRKIRSAYEGRSIQAPGAIRHGSPAGSGPPARGALEPLPRPELLENKIASQAAELEQLAGDNQILTARHVALKEDLVAARHEAQKLKEHIRSIQNESDIQIRVLKEKIAKMEADIRVGENVKMELQQALTEAQSLAKARQELIIQIQQASQELAKTQDDVKCLPKLQAELEGLRKEYQRLRVTFQYEKRSNIEQVEQMQAMEKNLIGMAKEVERLRAEVSSAEKTVPAPIGVAPYAGGYLNPDPSYVQPFQGSTTYFDGYGRPAMQMGPAVAEGMIPYSSSTNGPAAIAATGGQAVTSSAWGATYDPSLAQK</sequence>
<dbReference type="PANTHER" id="PTHR33405:SF18">
    <property type="entry name" value="PROTEIN FLX-LIKE 4"/>
    <property type="match status" value="1"/>
</dbReference>
<dbReference type="GO" id="GO:0030154">
    <property type="term" value="P:cell differentiation"/>
    <property type="evidence" value="ECO:0007669"/>
    <property type="project" value="UniProtKB-KW"/>
</dbReference>
<dbReference type="GO" id="GO:0009908">
    <property type="term" value="P:flower development"/>
    <property type="evidence" value="ECO:0007669"/>
    <property type="project" value="UniProtKB-KW"/>
</dbReference>
<evidence type="ECO:0000256" key="5">
    <source>
        <dbReference type="ARBA" id="ARBA00023089"/>
    </source>
</evidence>
<evidence type="ECO:0000256" key="3">
    <source>
        <dbReference type="ARBA" id="ARBA00022782"/>
    </source>
</evidence>
<feature type="coiled-coil region" evidence="6">
    <location>
        <begin position="127"/>
        <end position="227"/>
    </location>
</feature>
<evidence type="ECO:0000256" key="1">
    <source>
        <dbReference type="ARBA" id="ARBA00005405"/>
    </source>
</evidence>
<protein>
    <submittedName>
        <fullName evidence="8">Cytochrome c oxidase subunit 6b-2-like</fullName>
    </submittedName>
</protein>
<evidence type="ECO:0000313" key="8">
    <source>
        <dbReference type="EMBL" id="KAE8718767.1"/>
    </source>
</evidence>
<organism evidence="8 9">
    <name type="scientific">Hibiscus syriacus</name>
    <name type="common">Rose of Sharon</name>
    <dbReference type="NCBI Taxonomy" id="106335"/>
    <lineage>
        <taxon>Eukaryota</taxon>
        <taxon>Viridiplantae</taxon>
        <taxon>Streptophyta</taxon>
        <taxon>Embryophyta</taxon>
        <taxon>Tracheophyta</taxon>
        <taxon>Spermatophyta</taxon>
        <taxon>Magnoliopsida</taxon>
        <taxon>eudicotyledons</taxon>
        <taxon>Gunneridae</taxon>
        <taxon>Pentapetalae</taxon>
        <taxon>rosids</taxon>
        <taxon>malvids</taxon>
        <taxon>Malvales</taxon>
        <taxon>Malvaceae</taxon>
        <taxon>Malvoideae</taxon>
        <taxon>Hibiscus</taxon>
    </lineage>
</organism>
<evidence type="ECO:0000256" key="4">
    <source>
        <dbReference type="ARBA" id="ARBA00023054"/>
    </source>
</evidence>
<dbReference type="Proteomes" id="UP000436088">
    <property type="component" value="Unassembled WGS sequence"/>
</dbReference>
<comment type="caution">
    <text evidence="8">The sequence shown here is derived from an EMBL/GenBank/DDBJ whole genome shotgun (WGS) entry which is preliminary data.</text>
</comment>
<dbReference type="EMBL" id="VEPZ02000800">
    <property type="protein sequence ID" value="KAE8718767.1"/>
    <property type="molecule type" value="Genomic_DNA"/>
</dbReference>
<keyword evidence="4 6" id="KW-0175">Coiled coil</keyword>
<dbReference type="InterPro" id="IPR040353">
    <property type="entry name" value="FLX/FLX-like"/>
</dbReference>